<reference evidence="6 7" key="1">
    <citation type="journal article" date="2013" name="Curr. Biol.">
        <title>The Genome of the Foraminiferan Reticulomyxa filosa.</title>
        <authorList>
            <person name="Glockner G."/>
            <person name="Hulsmann N."/>
            <person name="Schleicher M."/>
            <person name="Noegel A.A."/>
            <person name="Eichinger L."/>
            <person name="Gallinger C."/>
            <person name="Pawlowski J."/>
            <person name="Sierra R."/>
            <person name="Euteneuer U."/>
            <person name="Pillet L."/>
            <person name="Moustafa A."/>
            <person name="Platzer M."/>
            <person name="Groth M."/>
            <person name="Szafranski K."/>
            <person name="Schliwa M."/>
        </authorList>
    </citation>
    <scope>NUCLEOTIDE SEQUENCE [LARGE SCALE GENOMIC DNA]</scope>
</reference>
<dbReference type="EMBL" id="ASPP01045660">
    <property type="protein sequence ID" value="ETN98834.1"/>
    <property type="molecule type" value="Genomic_DNA"/>
</dbReference>
<keyword evidence="3" id="KW-0175">Coiled coil</keyword>
<protein>
    <submittedName>
        <fullName evidence="6">HEAT repeat-containing PBS lyase</fullName>
    </submittedName>
</protein>
<dbReference type="Pfam" id="PF13646">
    <property type="entry name" value="HEAT_2"/>
    <property type="match status" value="3"/>
</dbReference>
<feature type="transmembrane region" description="Helical" evidence="4">
    <location>
        <begin position="12"/>
        <end position="34"/>
    </location>
</feature>
<dbReference type="Gene3D" id="1.25.10.10">
    <property type="entry name" value="Leucine-rich Repeat Variant"/>
    <property type="match status" value="4"/>
</dbReference>
<dbReference type="InterPro" id="IPR036770">
    <property type="entry name" value="Ankyrin_rpt-contain_sf"/>
</dbReference>
<dbReference type="InterPro" id="IPR032675">
    <property type="entry name" value="LRR_dom_sf"/>
</dbReference>
<feature type="domain" description="Protein-PII uridylyltransferase N-terminal" evidence="5">
    <location>
        <begin position="469"/>
        <end position="544"/>
    </location>
</feature>
<keyword evidence="1" id="KW-0040">ANK repeat</keyword>
<feature type="transmembrane region" description="Helical" evidence="4">
    <location>
        <begin position="66"/>
        <end position="85"/>
    </location>
</feature>
<evidence type="ECO:0000259" key="5">
    <source>
        <dbReference type="Pfam" id="PF03445"/>
    </source>
</evidence>
<dbReference type="InterPro" id="IPR021133">
    <property type="entry name" value="HEAT_type_2"/>
</dbReference>
<dbReference type="GO" id="GO:0016829">
    <property type="term" value="F:lyase activity"/>
    <property type="evidence" value="ECO:0007669"/>
    <property type="project" value="UniProtKB-KW"/>
</dbReference>
<organism evidence="6 7">
    <name type="scientific">Reticulomyxa filosa</name>
    <dbReference type="NCBI Taxonomy" id="46433"/>
    <lineage>
        <taxon>Eukaryota</taxon>
        <taxon>Sar</taxon>
        <taxon>Rhizaria</taxon>
        <taxon>Retaria</taxon>
        <taxon>Foraminifera</taxon>
        <taxon>Monothalamids</taxon>
        <taxon>Reticulomyxidae</taxon>
        <taxon>Reticulomyxa</taxon>
    </lineage>
</organism>
<dbReference type="SMART" id="SM00248">
    <property type="entry name" value="ANK"/>
    <property type="match status" value="2"/>
</dbReference>
<evidence type="ECO:0000256" key="1">
    <source>
        <dbReference type="PROSITE-ProRule" id="PRU00023"/>
    </source>
</evidence>
<dbReference type="PROSITE" id="PS50297">
    <property type="entry name" value="ANK_REP_REGION"/>
    <property type="match status" value="1"/>
</dbReference>
<dbReference type="SUPFAM" id="SSF48403">
    <property type="entry name" value="Ankyrin repeat"/>
    <property type="match status" value="1"/>
</dbReference>
<proteinExistence type="predicted"/>
<dbReference type="PROSITE" id="PS50088">
    <property type="entry name" value="ANK_REPEAT"/>
    <property type="match status" value="1"/>
</dbReference>
<sequence>SQSCTTSEGSYWIELINCCLTIGLIIPSLFFVLLSPSRSEIQLKEFCCEQPQTYKKKKEVVNQTKIFVLLLIISKIILSFCKMTTGASLPKTGEDWIHEDKPDKLLDWVKNQKEPKACLQRLFLHSLRQGRWNCATKILDYDGSVLQARDGMRQNILFYWADGMQQNKNMKEAIKWLNEHVALESIKRMISERNEEGSTIFHAVAVTGQHELLQWILDTCPELNVNQVNNYDYTALHKAARNGQKGAIKWLLDHQADISRITVNGDRPEHEALKREKIGVICYLQPSIHWPANLDATYQILLQARYDHAQAIRLSFPKMKSSEKEVIEYHSNQFAKCHPEYKALVIESMRTVHQLAIACLLALSDVTLSYIFWTDEIERKRTLYRLAMGYATAACSMAAKHFNLPNALLWQKQSSSQQIRILAQVLPSSTPISYELYHCWNSRLVQLRRRCVTNTSNSPPSPPSSSPLRITKQMTEGLCGILKMLWEFVLDRLPQPPCEYALLALGSLGREEATPYSDIECGCLIATDSPDIRKYFTNASAIFELVLIGLGETPEELLGLFNNNCNEQPQIIRTGLHADYFYMPHRSSDLLLHTPTNLAGIQTSRNWELLDRQILLSYRKIVGSDDLFATYQSCLEQLLNKNLGGWLKANRLREKISLEIVDQIIESLNPMSQVAQGVETDQIGVCVKKQLYRLSQQMILALSLYYGLGIGHIVDQVNELARRRRAFCDKTLTLLHDLICRALQWRITTQMHYQAAHEWLYQPYTQVPLSEVQPYRLTAEEQTQLKQVYAILWSLYQSAKRWSEEGNPSFLKRTQIHQIDSLGQMLVHAQFNEMDDAINCYQARFCLTLEVQAQNRRYILTAGNMNQWNIWNQSLVRDWAAKCVHARLSLELLEVCRDLLRVTEERNTFVTKLEMHNINLSHVTDHSQSRSNWLHNCTQEIQTSNADWNTRIEQWQNQRDSHDKDADETIVECYRKEQRQGTLQSTTPYFQCQLFALLRPAFEQVRTQRESLLKKCEKELSIEVENKNIPKYLPIIGWHCCSCCISANSNAAPKKADEGTRDFLSNVLTALHRMPDKCGETTLWKEEKKKWKETLQKLVEDRAPRANEPTFNSPLIGGCKPLQASVAAQLLDENGKFKQNRISGGQRDVIPIALDTNTPPIIYAKAWPEMPGMSYLMEQCHHRIIGHGTYHSELVCLRYADGDSIPVLCSEAVHGPTLQEVIENESERLNKLDHQYYTELLFVALLTNPEDGLPTNYIVKCIDNKKDTLVSIDHDHALFPDWLPDKNTKQLQLQIKTILFCLDCMHQQINPIARERFLTLDSRQMMESIFRDTQSQNEMYSKMFPTEIIHRWHHNDASNSCTIPIPLKKGDAVAMYSRWSKLRTLLKLHPDVTGLQCLIQLHPKAGIAYSDALQKYKDPIERLAQLGRYQLNKFGVMASNTRALRTLTRAKISTHINDILPETGYWDLEDLTPAKALAELDQLSYQCQQLEKICDEVASGNFKAFERLLSLEDQSAILRGDPERGFAPFHWNKLSDEQQLTLAHIVQLHPFEELSLRGFNFNIWSVEKMELAAKMTHFFSGMMNLRWLDLSDTMMDDSDLNAITKQCQTLQTLIARRCSRLQGKSFWMCFSLHELIVDESGIRTLTGFQAPKMVRFEGNHCSKLTNVEISIAMPCLRQWKMINATYLSKLKLKAPVLESLQLGGCSSIVSISTGSSMLSVLDIQGCAMLNSVGLTDLVVLLLPKGQSQLKQVIFADTTFPTIIRCCPQALFLRYHPPQVDLFTRLEHQFEHTQVSNQTHVQEYKDKLLHFLERFDTQVATIFEKVEPENIVQCLMQINGIDKDHTQVLLNQLKVALEDKDTTIFIKAVRAIGQVKPTAVTNEALKRLALVLKDSNEDIRMEAVKALGALGPSAISELALDQLQVMLQDESKHICALAAKTLGLMGPAAATQKSVVDTLINALKDEDWDVRSGAAKALKSTGQAGTKSVSDALLTAMKDKDWRARRNAIEVLGLLGREADVEPVLKELAIALKDKENSVRQEAVKVLGNFGVTADTESVLKELTAVILNDEDWSLRKQAVETLCLIQSTKAIEYVNNNLAVALSNANRKVRKNAAITLSFLGSAAITEQVLHQLTAALKDKQVSVRKQVVKTLHSFGPAAATEHVVSQLTNVLHDQNNEASSISCIKGSGIIWSGRSYGVYVECTDFRFESEDWSACRDVAEILTAMGTAAATEHVLNELVTALKDENWSIRRNAAEIFGSMGPTAATEHVLGQLAIALKDENKEVRSKAAEALKLMNQNIVVATENGVITSNAENDLGQESLDSLHGRKSEIRDITTISDIWKCPEIVILENFARNSRGNIQDMHEEKKVEFEQLLPAEEKEYEEKKQDMQIIQEKATLKEYYETVVLILHSVCTIRDDSISTAGLPEFDITGSITETIYKRTQRSKNNVLTTFFANPKIIETLARDLTIAQKYNLLSLPNLLLRRMETSKNAVDNNKIVVTGSDCNTVIRRKATYDCDKLLLAIENGNVKGDADRNIESLIKIVLNDITQ</sequence>
<comment type="caution">
    <text evidence="6">The sequence shown here is derived from an EMBL/GenBank/DDBJ whole genome shotgun (WGS) entry which is preliminary data.</text>
</comment>
<accession>X6LDM6</accession>
<dbReference type="InterPro" id="IPR002110">
    <property type="entry name" value="Ankyrin_rpt"/>
</dbReference>
<name>X6LDM6_RETFI</name>
<dbReference type="Proteomes" id="UP000023152">
    <property type="component" value="Unassembled WGS sequence"/>
</dbReference>
<dbReference type="InterPro" id="IPR016024">
    <property type="entry name" value="ARM-type_fold"/>
</dbReference>
<dbReference type="PROSITE" id="PS50077">
    <property type="entry name" value="HEAT_REPEAT"/>
    <property type="match status" value="1"/>
</dbReference>
<gene>
    <name evidence="6" type="ORF">RFI_38653</name>
</gene>
<dbReference type="PANTHER" id="PTHR46433">
    <property type="entry name" value="ANK_REP_REGION DOMAIN-CONTAINING PROTEIN-RELATED"/>
    <property type="match status" value="1"/>
</dbReference>
<keyword evidence="4" id="KW-0472">Membrane</keyword>
<evidence type="ECO:0000256" key="3">
    <source>
        <dbReference type="SAM" id="Coils"/>
    </source>
</evidence>
<dbReference type="OrthoDB" id="427509at2759"/>
<dbReference type="InterPro" id="IPR005105">
    <property type="entry name" value="GlnD_Uridyltrans_N"/>
</dbReference>
<keyword evidence="7" id="KW-1185">Reference proteome</keyword>
<feature type="repeat" description="HEAT" evidence="2">
    <location>
        <begin position="2020"/>
        <end position="2061"/>
    </location>
</feature>
<feature type="non-terminal residue" evidence="6">
    <location>
        <position position="1"/>
    </location>
</feature>
<dbReference type="Pfam" id="PF03445">
    <property type="entry name" value="DUF294"/>
    <property type="match status" value="1"/>
</dbReference>
<dbReference type="SUPFAM" id="SSF48371">
    <property type="entry name" value="ARM repeat"/>
    <property type="match status" value="1"/>
</dbReference>
<evidence type="ECO:0000313" key="7">
    <source>
        <dbReference type="Proteomes" id="UP000023152"/>
    </source>
</evidence>
<dbReference type="GO" id="GO:0008773">
    <property type="term" value="F:[protein-PII] uridylyltransferase activity"/>
    <property type="evidence" value="ECO:0007669"/>
    <property type="project" value="InterPro"/>
</dbReference>
<evidence type="ECO:0000256" key="4">
    <source>
        <dbReference type="SAM" id="Phobius"/>
    </source>
</evidence>
<keyword evidence="6" id="KW-0456">Lyase</keyword>
<dbReference type="Gene3D" id="1.25.40.20">
    <property type="entry name" value="Ankyrin repeat-containing domain"/>
    <property type="match status" value="1"/>
</dbReference>
<feature type="coiled-coil region" evidence="3">
    <location>
        <begin position="2369"/>
        <end position="2396"/>
    </location>
</feature>
<dbReference type="Pfam" id="PF12796">
    <property type="entry name" value="Ank_2"/>
    <property type="match status" value="1"/>
</dbReference>
<evidence type="ECO:0000256" key="2">
    <source>
        <dbReference type="PROSITE-ProRule" id="PRU00103"/>
    </source>
</evidence>
<keyword evidence="4" id="KW-0812">Transmembrane</keyword>
<dbReference type="Gene3D" id="3.80.10.10">
    <property type="entry name" value="Ribonuclease Inhibitor"/>
    <property type="match status" value="1"/>
</dbReference>
<dbReference type="SUPFAM" id="SSF52047">
    <property type="entry name" value="RNI-like"/>
    <property type="match status" value="1"/>
</dbReference>
<dbReference type="InterPro" id="IPR004155">
    <property type="entry name" value="PBS_lyase_HEAT"/>
</dbReference>
<evidence type="ECO:0000313" key="6">
    <source>
        <dbReference type="EMBL" id="ETN98834.1"/>
    </source>
</evidence>
<dbReference type="InterPro" id="IPR011989">
    <property type="entry name" value="ARM-like"/>
</dbReference>
<dbReference type="SMART" id="SM00567">
    <property type="entry name" value="EZ_HEAT"/>
    <property type="match status" value="10"/>
</dbReference>
<feature type="repeat" description="ANK" evidence="1">
    <location>
        <begin position="231"/>
        <end position="263"/>
    </location>
</feature>
<keyword evidence="4" id="KW-1133">Transmembrane helix</keyword>